<sequence length="134" mass="14986">MCNLFTRRLTGMVAARLLTTVLAGIVFFSNACTLPREREQGVKAEAIATDTVSRIVIAFYDSEEGKLNLIKAARLYCSEIVYHYKNLHGMALSVPRGKSEEEALAYYRKVKGVLGVSRNEKAYLHGNIDDKNNK</sequence>
<accession>A0A2U1FPM6</accession>
<evidence type="ECO:0000313" key="1">
    <source>
        <dbReference type="EMBL" id="PVZ14062.1"/>
    </source>
</evidence>
<dbReference type="Proteomes" id="UP000245462">
    <property type="component" value="Unassembled WGS sequence"/>
</dbReference>
<proteinExistence type="predicted"/>
<dbReference type="AlphaFoldDB" id="A0A2U1FPM6"/>
<keyword evidence="2" id="KW-1185">Reference proteome</keyword>
<comment type="caution">
    <text evidence="1">The sequence shown here is derived from an EMBL/GenBank/DDBJ whole genome shotgun (WGS) entry which is preliminary data.</text>
</comment>
<dbReference type="EMBL" id="QEKY01000002">
    <property type="protein sequence ID" value="PVZ14062.1"/>
    <property type="molecule type" value="Genomic_DNA"/>
</dbReference>
<evidence type="ECO:0000313" key="2">
    <source>
        <dbReference type="Proteomes" id="UP000245462"/>
    </source>
</evidence>
<reference evidence="1 2" key="1">
    <citation type="submission" date="2018-04" db="EMBL/GenBank/DDBJ databases">
        <title>Genomic Encyclopedia of Type Strains, Phase IV (KMG-IV): sequencing the most valuable type-strain genomes for metagenomic binning, comparative biology and taxonomic classification.</title>
        <authorList>
            <person name="Goeker M."/>
        </authorList>
    </citation>
    <scope>NUCLEOTIDE SEQUENCE [LARGE SCALE GENOMIC DNA]</scope>
    <source>
        <strain evidence="1 2">DSM 28520</strain>
    </source>
</reference>
<gene>
    <name evidence="1" type="ORF">C7382_102106</name>
</gene>
<organism evidence="1 2">
    <name type="scientific">Porphyromonas loveana</name>
    <dbReference type="NCBI Taxonomy" id="1884669"/>
    <lineage>
        <taxon>Bacteria</taxon>
        <taxon>Pseudomonadati</taxon>
        <taxon>Bacteroidota</taxon>
        <taxon>Bacteroidia</taxon>
        <taxon>Bacteroidales</taxon>
        <taxon>Porphyromonadaceae</taxon>
        <taxon>Porphyromonas</taxon>
    </lineage>
</organism>
<name>A0A2U1FPM6_9PORP</name>
<protein>
    <submittedName>
        <fullName evidence="1">Uncharacterized protein</fullName>
    </submittedName>
</protein>